<dbReference type="GO" id="GO:0001514">
    <property type="term" value="P:selenocysteine incorporation"/>
    <property type="evidence" value="ECO:0007669"/>
    <property type="project" value="TreeGrafter"/>
</dbReference>
<evidence type="ECO:0000256" key="3">
    <source>
        <dbReference type="ARBA" id="ARBA00022490"/>
    </source>
</evidence>
<evidence type="ECO:0000313" key="8">
    <source>
        <dbReference type="EMBL" id="KAF5910653.1"/>
    </source>
</evidence>
<evidence type="ECO:0000256" key="4">
    <source>
        <dbReference type="ARBA" id="ARBA00022737"/>
    </source>
</evidence>
<dbReference type="AlphaFoldDB" id="A0A7J7E4R5"/>
<evidence type="ECO:0000256" key="5">
    <source>
        <dbReference type="ARBA" id="ARBA00022884"/>
    </source>
</evidence>
<keyword evidence="6" id="KW-0648">Protein biosynthesis</keyword>
<keyword evidence="4" id="KW-0677">Repeat</keyword>
<dbReference type="GO" id="GO:0005634">
    <property type="term" value="C:nucleus"/>
    <property type="evidence" value="ECO:0007669"/>
    <property type="project" value="UniProtKB-SubCell"/>
</dbReference>
<keyword evidence="5" id="KW-0694">RNA-binding</keyword>
<gene>
    <name evidence="8" type="ORF">HPG69_004742</name>
</gene>
<evidence type="ECO:0000256" key="6">
    <source>
        <dbReference type="ARBA" id="ARBA00022917"/>
    </source>
</evidence>
<dbReference type="PANTHER" id="PTHR37457:SF2">
    <property type="entry name" value="TRNA SELENOCYSTEINE 1-ASSOCIATED PROTEIN 1"/>
    <property type="match status" value="1"/>
</dbReference>
<dbReference type="GO" id="GO:0005737">
    <property type="term" value="C:cytoplasm"/>
    <property type="evidence" value="ECO:0007669"/>
    <property type="project" value="UniProtKB-SubCell"/>
</dbReference>
<proteinExistence type="predicted"/>
<keyword evidence="3" id="KW-0963">Cytoplasm</keyword>
<dbReference type="EMBL" id="JACDTQ010004070">
    <property type="protein sequence ID" value="KAF5910653.1"/>
    <property type="molecule type" value="Genomic_DNA"/>
</dbReference>
<evidence type="ECO:0000256" key="7">
    <source>
        <dbReference type="ARBA" id="ARBA00023242"/>
    </source>
</evidence>
<sequence length="104" mass="12060">MLLEFFINIYSSYREGKAILDQGCGIVKPLGYGFVKFTDEFTDENQGAVGLGSKLALLSMAIPKESHVKPVEYSQMYSYNYNQCYQQYQKYHPRWGCDQNTFTR</sequence>
<evidence type="ECO:0000313" key="9">
    <source>
        <dbReference type="Proteomes" id="UP000551758"/>
    </source>
</evidence>
<comment type="subcellular location">
    <subcellularLocation>
        <location evidence="2">Cytoplasm</location>
    </subcellularLocation>
    <subcellularLocation>
        <location evidence="1">Nucleus</location>
    </subcellularLocation>
</comment>
<dbReference type="InterPro" id="IPR040434">
    <property type="entry name" value="TSAP1"/>
</dbReference>
<feature type="non-terminal residue" evidence="8">
    <location>
        <position position="104"/>
    </location>
</feature>
<evidence type="ECO:0000256" key="2">
    <source>
        <dbReference type="ARBA" id="ARBA00004496"/>
    </source>
</evidence>
<reference evidence="8 9" key="1">
    <citation type="journal article" date="2020" name="Mol. Biol. Evol.">
        <title>Interspecific Gene Flow and the Evolution of Specialization in Black and White Rhinoceros.</title>
        <authorList>
            <person name="Moodley Y."/>
            <person name="Westbury M.V."/>
            <person name="Russo I.M."/>
            <person name="Gopalakrishnan S."/>
            <person name="Rakotoarivelo A."/>
            <person name="Olsen R.A."/>
            <person name="Prost S."/>
            <person name="Tunstall T."/>
            <person name="Ryder O.A."/>
            <person name="Dalen L."/>
            <person name="Bruford M.W."/>
        </authorList>
    </citation>
    <scope>NUCLEOTIDE SEQUENCE [LARGE SCALE GENOMIC DNA]</scope>
    <source>
        <strain evidence="8">SBR-YM</strain>
        <tissue evidence="8">Skin</tissue>
    </source>
</reference>
<evidence type="ECO:0000256" key="1">
    <source>
        <dbReference type="ARBA" id="ARBA00004123"/>
    </source>
</evidence>
<dbReference type="Proteomes" id="UP000551758">
    <property type="component" value="Unassembled WGS sequence"/>
</dbReference>
<protein>
    <submittedName>
        <fullName evidence="8">Uncharacterized protein</fullName>
    </submittedName>
</protein>
<name>A0A7J7E4R5_DICBM</name>
<keyword evidence="9" id="KW-1185">Reference proteome</keyword>
<organism evidence="8 9">
    <name type="scientific">Diceros bicornis minor</name>
    <name type="common">South-central black rhinoceros</name>
    <dbReference type="NCBI Taxonomy" id="77932"/>
    <lineage>
        <taxon>Eukaryota</taxon>
        <taxon>Metazoa</taxon>
        <taxon>Chordata</taxon>
        <taxon>Craniata</taxon>
        <taxon>Vertebrata</taxon>
        <taxon>Euteleostomi</taxon>
        <taxon>Mammalia</taxon>
        <taxon>Eutheria</taxon>
        <taxon>Laurasiatheria</taxon>
        <taxon>Perissodactyla</taxon>
        <taxon>Rhinocerotidae</taxon>
        <taxon>Diceros</taxon>
    </lineage>
</organism>
<keyword evidence="7" id="KW-0539">Nucleus</keyword>
<comment type="caution">
    <text evidence="8">The sequence shown here is derived from an EMBL/GenBank/DDBJ whole genome shotgun (WGS) entry which is preliminary data.</text>
</comment>
<accession>A0A7J7E4R5</accession>
<dbReference type="PANTHER" id="PTHR37457">
    <property type="entry name" value="TRNA SELENOCYSTEINE 1-ASSOCIATED PROTEIN 1-RELATED"/>
    <property type="match status" value="1"/>
</dbReference>
<dbReference type="GO" id="GO:0000049">
    <property type="term" value="F:tRNA binding"/>
    <property type="evidence" value="ECO:0007669"/>
    <property type="project" value="TreeGrafter"/>
</dbReference>